<evidence type="ECO:0000256" key="1">
    <source>
        <dbReference type="SAM" id="Phobius"/>
    </source>
</evidence>
<protein>
    <submittedName>
        <fullName evidence="2">Uncharacterized protein</fullName>
    </submittedName>
</protein>
<dbReference type="OrthoDB" id="115562at2"/>
<dbReference type="RefSeq" id="WP_048860506.1">
    <property type="nucleotide sequence ID" value="NZ_BANB01000137.1"/>
</dbReference>
<dbReference type="Proteomes" id="UP000032680">
    <property type="component" value="Unassembled WGS sequence"/>
</dbReference>
<feature type="transmembrane region" description="Helical" evidence="1">
    <location>
        <begin position="143"/>
        <end position="168"/>
    </location>
</feature>
<reference evidence="2 3" key="1">
    <citation type="submission" date="2012-11" db="EMBL/GenBank/DDBJ databases">
        <title>Whole genome sequence of Acidisphaera rubrifaciens HS-AP3.</title>
        <authorList>
            <person name="Azuma Y."/>
            <person name="Higashiura N."/>
            <person name="Hirakawa H."/>
            <person name="Matsushita K."/>
        </authorList>
    </citation>
    <scope>NUCLEOTIDE SEQUENCE [LARGE SCALE GENOMIC DNA]</scope>
    <source>
        <strain evidence="2 3">HS-AP3</strain>
    </source>
</reference>
<feature type="transmembrane region" description="Helical" evidence="1">
    <location>
        <begin position="12"/>
        <end position="33"/>
    </location>
</feature>
<accession>A0A0D6P4S0</accession>
<evidence type="ECO:0000313" key="2">
    <source>
        <dbReference type="EMBL" id="GAN76647.1"/>
    </source>
</evidence>
<name>A0A0D6P4S0_9PROT</name>
<sequence>MQMTVRDALTVLHGMCFGALFLLAFSGALVGLYRMAAGATVALPRRDQRLFAAYLVVMVVLGWAAVLSGAYVIYPWYRAIAPAGADLHDFPQRLLLSSPATSGWHDLGMEWKEHVAWIAPITMTMAAYVFVRYRAWSVRFRGLYAAVFAFAVVAFLAAGTAGGFGAFLNKFAPVRGGAVLTLMQGGG</sequence>
<feature type="transmembrane region" description="Helical" evidence="1">
    <location>
        <begin position="53"/>
        <end position="74"/>
    </location>
</feature>
<dbReference type="AlphaFoldDB" id="A0A0D6P4S0"/>
<proteinExistence type="predicted"/>
<dbReference type="EMBL" id="BANB01000137">
    <property type="protein sequence ID" value="GAN76647.1"/>
    <property type="molecule type" value="Genomic_DNA"/>
</dbReference>
<keyword evidence="1" id="KW-1133">Transmembrane helix</keyword>
<keyword evidence="1" id="KW-0812">Transmembrane</keyword>
<keyword evidence="1" id="KW-0472">Membrane</keyword>
<organism evidence="2 3">
    <name type="scientific">Acidisphaera rubrifaciens HS-AP3</name>
    <dbReference type="NCBI Taxonomy" id="1231350"/>
    <lineage>
        <taxon>Bacteria</taxon>
        <taxon>Pseudomonadati</taxon>
        <taxon>Pseudomonadota</taxon>
        <taxon>Alphaproteobacteria</taxon>
        <taxon>Acetobacterales</taxon>
        <taxon>Acetobacteraceae</taxon>
        <taxon>Acidisphaera</taxon>
    </lineage>
</organism>
<evidence type="ECO:0000313" key="3">
    <source>
        <dbReference type="Proteomes" id="UP000032680"/>
    </source>
</evidence>
<comment type="caution">
    <text evidence="2">The sequence shown here is derived from an EMBL/GenBank/DDBJ whole genome shotgun (WGS) entry which is preliminary data.</text>
</comment>
<keyword evidence="3" id="KW-1185">Reference proteome</keyword>
<gene>
    <name evidence="2" type="ORF">Asru_0137_08</name>
</gene>
<feature type="transmembrane region" description="Helical" evidence="1">
    <location>
        <begin position="114"/>
        <end position="131"/>
    </location>
</feature>